<name>A0A4S8WUB9_AURPU</name>
<evidence type="ECO:0000256" key="1">
    <source>
        <dbReference type="SAM" id="MobiDB-lite"/>
    </source>
</evidence>
<protein>
    <submittedName>
        <fullName evidence="2">Uncharacterized protein</fullName>
    </submittedName>
</protein>
<evidence type="ECO:0000313" key="4">
    <source>
        <dbReference type="EMBL" id="THX21264.1"/>
    </source>
</evidence>
<dbReference type="EMBL" id="QZAL01000418">
    <property type="protein sequence ID" value="THW27830.1"/>
    <property type="molecule type" value="Genomic_DNA"/>
</dbReference>
<feature type="compositionally biased region" description="Low complexity" evidence="1">
    <location>
        <begin position="64"/>
        <end position="79"/>
    </location>
</feature>
<feature type="compositionally biased region" description="Polar residues" evidence="1">
    <location>
        <begin position="80"/>
        <end position="91"/>
    </location>
</feature>
<dbReference type="AlphaFoldDB" id="A0A4S8WUB9"/>
<sequence>MSSSTNGMTFVQRMAARRAAEGRDASVHFECVPPPGVAVSMARVYRDKPPAQAIVRMPGKTGHAASSAAPASVAPESAAFNSATSNPTASN</sequence>
<dbReference type="Proteomes" id="UP000309076">
    <property type="component" value="Unassembled WGS sequence"/>
</dbReference>
<comment type="caution">
    <text evidence="2">The sequence shown here is derived from an EMBL/GenBank/DDBJ whole genome shotgun (WGS) entry which is preliminary data.</text>
</comment>
<evidence type="ECO:0000313" key="6">
    <source>
        <dbReference type="Proteomes" id="UP000310374"/>
    </source>
</evidence>
<gene>
    <name evidence="4" type="ORF">D6D12_10092</name>
    <name evidence="3" type="ORF">D6D21_04301</name>
    <name evidence="2" type="ORF">D6D22_10727</name>
</gene>
<evidence type="ECO:0000313" key="2">
    <source>
        <dbReference type="EMBL" id="THW27830.1"/>
    </source>
</evidence>
<dbReference type="Proteomes" id="UP000310687">
    <property type="component" value="Unassembled WGS sequence"/>
</dbReference>
<evidence type="ECO:0000313" key="7">
    <source>
        <dbReference type="Proteomes" id="UP000310687"/>
    </source>
</evidence>
<dbReference type="Proteomes" id="UP000310374">
    <property type="component" value="Unassembled WGS sequence"/>
</dbReference>
<dbReference type="EMBL" id="QZAM01000067">
    <property type="protein sequence ID" value="THW45699.1"/>
    <property type="molecule type" value="Genomic_DNA"/>
</dbReference>
<feature type="region of interest" description="Disordered" evidence="1">
    <location>
        <begin position="59"/>
        <end position="91"/>
    </location>
</feature>
<evidence type="ECO:0000313" key="5">
    <source>
        <dbReference type="Proteomes" id="UP000309076"/>
    </source>
</evidence>
<organism evidence="2 7">
    <name type="scientific">Aureobasidium pullulans</name>
    <name type="common">Black yeast</name>
    <name type="synonym">Pullularia pullulans</name>
    <dbReference type="NCBI Taxonomy" id="5580"/>
    <lineage>
        <taxon>Eukaryota</taxon>
        <taxon>Fungi</taxon>
        <taxon>Dikarya</taxon>
        <taxon>Ascomycota</taxon>
        <taxon>Pezizomycotina</taxon>
        <taxon>Dothideomycetes</taxon>
        <taxon>Dothideomycetidae</taxon>
        <taxon>Dothideales</taxon>
        <taxon>Saccotheciaceae</taxon>
        <taxon>Aureobasidium</taxon>
    </lineage>
</organism>
<proteinExistence type="predicted"/>
<accession>A0A4S8WUB9</accession>
<evidence type="ECO:0000313" key="3">
    <source>
        <dbReference type="EMBL" id="THW45699.1"/>
    </source>
</evidence>
<reference evidence="5 6" key="1">
    <citation type="submission" date="2018-10" db="EMBL/GenBank/DDBJ databases">
        <title>Fifty Aureobasidium pullulans genomes reveal a recombining polyextremotolerant generalist.</title>
        <authorList>
            <person name="Gostincar C."/>
            <person name="Turk M."/>
            <person name="Zajc J."/>
            <person name="Gunde-Cimerman N."/>
        </authorList>
    </citation>
    <scope>NUCLEOTIDE SEQUENCE [LARGE SCALE GENOMIC DNA]</scope>
    <source>
        <strain evidence="4 6">EXF-10081</strain>
        <strain evidence="3 5">EXF-10796</strain>
        <strain evidence="2 7">EXF-11013</strain>
    </source>
</reference>
<dbReference type="EMBL" id="QZAT01000251">
    <property type="protein sequence ID" value="THX21264.1"/>
    <property type="molecule type" value="Genomic_DNA"/>
</dbReference>